<organism evidence="2 3">
    <name type="scientific">Corynebacterium striatum</name>
    <dbReference type="NCBI Taxonomy" id="43770"/>
    <lineage>
        <taxon>Bacteria</taxon>
        <taxon>Bacillati</taxon>
        <taxon>Actinomycetota</taxon>
        <taxon>Actinomycetes</taxon>
        <taxon>Mycobacteriales</taxon>
        <taxon>Corynebacteriaceae</taxon>
        <taxon>Corynebacterium</taxon>
    </lineage>
</organism>
<dbReference type="Proteomes" id="UP000595757">
    <property type="component" value="Chromosome"/>
</dbReference>
<reference evidence="2 3" key="1">
    <citation type="submission" date="2021-01" db="EMBL/GenBank/DDBJ databases">
        <title>FDA dAtabase for Regulatory Grade micrObial Sequences (FDA-ARGOS): Supporting development and validation of Infectious Disease Dx tests.</title>
        <authorList>
            <person name="Sproer C."/>
            <person name="Gronow S."/>
            <person name="Severitt S."/>
            <person name="Schroder I."/>
            <person name="Tallon L."/>
            <person name="Sadzewicz L."/>
            <person name="Zhao X."/>
            <person name="Boylan J."/>
            <person name="Ott S."/>
            <person name="Bowen H."/>
            <person name="Vavikolanu K."/>
            <person name="Mehta A."/>
            <person name="Aluvathingal J."/>
            <person name="Nadendla S."/>
            <person name="Lowell S."/>
            <person name="Myers T."/>
            <person name="Yan Y."/>
            <person name="Sichtig H."/>
        </authorList>
    </citation>
    <scope>NUCLEOTIDE SEQUENCE [LARGE SCALE GENOMIC DNA]</scope>
    <source>
        <strain evidence="2 3">FDAARGOS_1115</strain>
    </source>
</reference>
<proteinExistence type="predicted"/>
<evidence type="ECO:0000313" key="3">
    <source>
        <dbReference type="Proteomes" id="UP000595757"/>
    </source>
</evidence>
<evidence type="ECO:0000256" key="1">
    <source>
        <dbReference type="SAM" id="MobiDB-lite"/>
    </source>
</evidence>
<dbReference type="RefSeq" id="WP_201806831.1">
    <property type="nucleotide sequence ID" value="NZ_CP068158.1"/>
</dbReference>
<dbReference type="Pfam" id="PF04860">
    <property type="entry name" value="Phage_portal"/>
    <property type="match status" value="1"/>
</dbReference>
<feature type="region of interest" description="Disordered" evidence="1">
    <location>
        <begin position="333"/>
        <end position="368"/>
    </location>
</feature>
<dbReference type="GeneID" id="72412347"/>
<dbReference type="Gene3D" id="3.40.140.120">
    <property type="match status" value="1"/>
</dbReference>
<sequence length="368" mass="39164">MGLIDRLRRLTSLPQQFAAAQYGSPWANSAHLAIADFPDLEDSAINRDYAMQIPALLRARNLVVTTIARVPLTAVEGTAPAWIAGTVPSTGKPQTEFYRMLWTADDLFFYGRSAWAIERDAQGVPTVAIHIPLALWNYSAEGDVIVDGEVADPAEVCTFSGIHAGILEHGADALRDAHRLNRASARVADAPAALTELRQTNDAILNDDEIDALIARYVQARQGRRHGVSYSSPGVEVVEHSLAPENLLIAGRNAATVDIARLANLPAPFIDATVGGTSLSYENSTSRMTELIAFGLSPTLAAITARLNLADMNPAGAKIRFDTERILDDIPTAATPNLAPNQNVGPGAGSPNKGGAKLTPVTEGARHA</sequence>
<feature type="compositionally biased region" description="Polar residues" evidence="1">
    <location>
        <begin position="334"/>
        <end position="344"/>
    </location>
</feature>
<protein>
    <submittedName>
        <fullName evidence="2">Phage portal protein</fullName>
    </submittedName>
</protein>
<evidence type="ECO:0000313" key="2">
    <source>
        <dbReference type="EMBL" id="QQU76453.1"/>
    </source>
</evidence>
<keyword evidence="3" id="KW-1185">Reference proteome</keyword>
<name>A0ABX7DFE9_CORST</name>
<accession>A0ABX7DFE9</accession>
<dbReference type="Gene3D" id="1.20.1270.210">
    <property type="match status" value="1"/>
</dbReference>
<dbReference type="EMBL" id="CP068158">
    <property type="protein sequence ID" value="QQU76453.1"/>
    <property type="molecule type" value="Genomic_DNA"/>
</dbReference>
<dbReference type="InterPro" id="IPR006944">
    <property type="entry name" value="Phage/GTA_portal"/>
</dbReference>
<gene>
    <name evidence="2" type="ORF">I6I72_10105</name>
</gene>
<dbReference type="Gene3D" id="3.30.1120.70">
    <property type="match status" value="1"/>
</dbReference>